<evidence type="ECO:0000256" key="9">
    <source>
        <dbReference type="ARBA" id="ARBA00022989"/>
    </source>
</evidence>
<comment type="catalytic activity">
    <reaction evidence="13">
        <text>N(4)-{beta-D-GlcNAc-(1-&gt;2)-[beta-D-GlcNAc-(1-&gt;4)]-alpha-D-Man-(1-&gt;3)-[beta-D-GlcNAc-(1-&gt;2)-alpha-D-Man-(1-&gt;6)]-beta-D-Man-(1-&gt;4)-beta-D-GlcNAc-(1-&gt;4)-beta-D-GlcNAc}-L-asparaginyl-[protein] + UDP-N-acetyl-alpha-D-glucosamine = N(4)-{beta-D-GlcNAc-(1-&gt;2)-[beta-D-GlcNAc-(1-&gt;4)]-alpha-D-Man-(1-&gt;3)-[beta-D-GlcNAc-(1-&gt;2)-[beta-D-GlcNAc-(1-&gt;6)]-alpha-D-Man-(1-&gt;6)]-beta-D-Man-(1-&gt;4)-beta-D-GlcNAc-(1-&gt;4)-beta-D-GlcNAc}-L-asparaginyl-[protein] + UDP + H(+)</text>
        <dbReference type="Rhea" id="RHEA:16921"/>
        <dbReference type="Rhea" id="RHEA-COMP:14374"/>
        <dbReference type="Rhea" id="RHEA-COMP:14377"/>
        <dbReference type="ChEBI" id="CHEBI:15378"/>
        <dbReference type="ChEBI" id="CHEBI:57705"/>
        <dbReference type="ChEBI" id="CHEBI:58223"/>
        <dbReference type="ChEBI" id="CHEBI:139507"/>
        <dbReference type="ChEBI" id="CHEBI:139510"/>
        <dbReference type="EC" id="2.4.1.155"/>
    </reaction>
</comment>
<dbReference type="PANTHER" id="PTHR15075">
    <property type="entry name" value="ALPHA-MANNOSIDE BETA-1,6-N-ACETYLGLUCOSAMINYLTRANSFERASE"/>
    <property type="match status" value="1"/>
</dbReference>
<dbReference type="Proteomes" id="UP001159405">
    <property type="component" value="Unassembled WGS sequence"/>
</dbReference>
<comment type="pathway">
    <text evidence="2">Protein modification; protein glycosylation.</text>
</comment>
<evidence type="ECO:0000256" key="4">
    <source>
        <dbReference type="ARBA" id="ARBA00012671"/>
    </source>
</evidence>
<comment type="subcellular location">
    <subcellularLocation>
        <location evidence="1">Golgi apparatus membrane</location>
        <topology evidence="1">Single-pass type II membrane protein</topology>
    </subcellularLocation>
</comment>
<evidence type="ECO:0000256" key="12">
    <source>
        <dbReference type="ARBA" id="ARBA00023180"/>
    </source>
</evidence>
<evidence type="ECO:0000256" key="8">
    <source>
        <dbReference type="ARBA" id="ARBA00022968"/>
    </source>
</evidence>
<evidence type="ECO:0000256" key="1">
    <source>
        <dbReference type="ARBA" id="ARBA00004323"/>
    </source>
</evidence>
<organism evidence="16 17">
    <name type="scientific">Porites lobata</name>
    <dbReference type="NCBI Taxonomy" id="104759"/>
    <lineage>
        <taxon>Eukaryota</taxon>
        <taxon>Metazoa</taxon>
        <taxon>Cnidaria</taxon>
        <taxon>Anthozoa</taxon>
        <taxon>Hexacorallia</taxon>
        <taxon>Scleractinia</taxon>
        <taxon>Fungiina</taxon>
        <taxon>Poritidae</taxon>
        <taxon>Porites</taxon>
    </lineage>
</organism>
<evidence type="ECO:0000313" key="17">
    <source>
        <dbReference type="Proteomes" id="UP001159405"/>
    </source>
</evidence>
<dbReference type="EC" id="2.4.1.155" evidence="4"/>
<keyword evidence="12" id="KW-0325">Glycoprotein</keyword>
<dbReference type="Pfam" id="PF15024">
    <property type="entry name" value="Glyco_transf_18"/>
    <property type="match status" value="1"/>
</dbReference>
<feature type="transmembrane region" description="Helical" evidence="14">
    <location>
        <begin position="7"/>
        <end position="29"/>
    </location>
</feature>
<keyword evidence="17" id="KW-1185">Reference proteome</keyword>
<sequence>MRSRRRLIANLAVWILVIYLMIQCGIFVYKLEDRSVTEEIGFVPNERTNNLPILFQNRAHVPLHNCSIPDDWLYPLCKYKIEWMKQMWSKNRECYVNQHGVDPKDNCNLLIYFSEQLELNDEGSIIASVPLQGRNLKQRNEKHAQSTSPRLYVRDDLTELMHKLNESKYQFMRDRISRLWPEWRAAAKKLEQQKPSFGNRQRKNILLFMGAFAFYKQWLEKAYDGVSLGEMVQWSDLIASVYVLGHNITLSAEQDTINRLLDAKSEKRRCATRLLHKPFDLIYTDYIGTNCLGNKLGASRTHFRCNLRILDSFGTDAEFNCPEYKVLDKSLRSNWGGQDVHLRQIMTMFPHSPDNLFLGFVVDKALAVEENRLNSFSQTTNISSSKPIGLLYAKKASYLRGRRKYIDVLSKYLEIHGTIAENGTENYKALVPDYVINHGIMKGGDLHKLLRTAKVFIGLGFPYEGPAPLEAISQACVFINPKFDPPHSRSNTGFFKSKPTFREVTSQHPYMETFIGKPHVYTIDVNNLDLVEATIKEIISLEVKPFLPYEWTPGGMLERLNAFVEKMDFCEHGEQWPPTEEMHLLLGSKGDSCKETCAKNRFLCEPSFFNHINTVEKFEKFGITCDKQTKENRLHAPSYAPADEACTLQGMSLLFSCVSKDPERRRLCPCRDYQEEQVAFCKNCN</sequence>
<evidence type="ECO:0000256" key="2">
    <source>
        <dbReference type="ARBA" id="ARBA00004922"/>
    </source>
</evidence>
<evidence type="ECO:0000259" key="15">
    <source>
        <dbReference type="Pfam" id="PF15024"/>
    </source>
</evidence>
<evidence type="ECO:0000256" key="11">
    <source>
        <dbReference type="ARBA" id="ARBA00023136"/>
    </source>
</evidence>
<keyword evidence="5" id="KW-0328">Glycosyltransferase</keyword>
<evidence type="ECO:0000256" key="13">
    <source>
        <dbReference type="ARBA" id="ARBA00048243"/>
    </source>
</evidence>
<dbReference type="PANTHER" id="PTHR15075:SF2">
    <property type="entry name" value="ALPHA-1,6-MANNOSYLGLYCOPROTEIN 6-BETA-N-ACETYLGLUCOSAMINYLTRANSFERASE"/>
    <property type="match status" value="1"/>
</dbReference>
<evidence type="ECO:0000256" key="14">
    <source>
        <dbReference type="SAM" id="Phobius"/>
    </source>
</evidence>
<evidence type="ECO:0000313" key="16">
    <source>
        <dbReference type="EMBL" id="CAH3176438.1"/>
    </source>
</evidence>
<evidence type="ECO:0000256" key="7">
    <source>
        <dbReference type="ARBA" id="ARBA00022692"/>
    </source>
</evidence>
<protein>
    <recommendedName>
        <fullName evidence="4">alpha-1,6-mannosyl-glycoprotein 6-beta-N-acetylglucosaminyltransferase</fullName>
        <ecNumber evidence="4">2.4.1.155</ecNumber>
    </recommendedName>
</protein>
<proteinExistence type="inferred from homology"/>
<gene>
    <name evidence="16" type="ORF">PLOB_00018219</name>
</gene>
<keyword evidence="6" id="KW-0808">Transferase</keyword>
<keyword evidence="10" id="KW-0333">Golgi apparatus</keyword>
<dbReference type="EMBL" id="CALNXK010000213">
    <property type="protein sequence ID" value="CAH3176438.1"/>
    <property type="molecule type" value="Genomic_DNA"/>
</dbReference>
<evidence type="ECO:0000256" key="6">
    <source>
        <dbReference type="ARBA" id="ARBA00022679"/>
    </source>
</evidence>
<accession>A0ABN8RC08</accession>
<keyword evidence="8" id="KW-0735">Signal-anchor</keyword>
<dbReference type="InterPro" id="IPR052105">
    <property type="entry name" value="MGAT5_Glycosyltransferase"/>
</dbReference>
<reference evidence="16 17" key="1">
    <citation type="submission" date="2022-05" db="EMBL/GenBank/DDBJ databases">
        <authorList>
            <consortium name="Genoscope - CEA"/>
            <person name="William W."/>
        </authorList>
    </citation>
    <scope>NUCLEOTIDE SEQUENCE [LARGE SCALE GENOMIC DNA]</scope>
</reference>
<name>A0ABN8RC08_9CNID</name>
<keyword evidence="7 14" id="KW-0812">Transmembrane</keyword>
<comment type="caution">
    <text evidence="16">The sequence shown here is derived from an EMBL/GenBank/DDBJ whole genome shotgun (WGS) entry which is preliminary data.</text>
</comment>
<evidence type="ECO:0000256" key="3">
    <source>
        <dbReference type="ARBA" id="ARBA00007477"/>
    </source>
</evidence>
<feature type="domain" description="Glycosyltransferase family 18 catalytic" evidence="15">
    <location>
        <begin position="94"/>
        <end position="670"/>
    </location>
</feature>
<comment type="similarity">
    <text evidence="3">Belongs to the glycosyltransferase 18 family.</text>
</comment>
<evidence type="ECO:0000256" key="5">
    <source>
        <dbReference type="ARBA" id="ARBA00022676"/>
    </source>
</evidence>
<keyword evidence="9 14" id="KW-1133">Transmembrane helix</keyword>
<evidence type="ECO:0000256" key="10">
    <source>
        <dbReference type="ARBA" id="ARBA00023034"/>
    </source>
</evidence>
<keyword evidence="11 14" id="KW-0472">Membrane</keyword>
<dbReference type="InterPro" id="IPR026116">
    <property type="entry name" value="GT18_cat"/>
</dbReference>